<name>A0A969WAS7_9GAMM</name>
<keyword evidence="4 10" id="KW-0812">Transmembrane</keyword>
<protein>
    <recommendedName>
        <fullName evidence="10">Glycerol-3-phosphate acyltransferase</fullName>
    </recommendedName>
    <alternativeName>
        <fullName evidence="10">Acyl-PO4 G3P acyltransferase</fullName>
    </alternativeName>
    <alternativeName>
        <fullName evidence="10">Acyl-phosphate--glycerol-3-phosphate acyltransferase</fullName>
    </alternativeName>
    <alternativeName>
        <fullName evidence="10">G3P acyltransferase</fullName>
        <shortName evidence="10">GPAT</shortName>
        <ecNumber evidence="10">2.3.1.275</ecNumber>
    </alternativeName>
    <alternativeName>
        <fullName evidence="10">Lysophosphatidic acid synthase</fullName>
        <shortName evidence="10">LPA synthase</shortName>
    </alternativeName>
</protein>
<keyword evidence="7 10" id="KW-0472">Membrane</keyword>
<evidence type="ECO:0000256" key="9">
    <source>
        <dbReference type="ARBA" id="ARBA00023264"/>
    </source>
</evidence>
<dbReference type="GO" id="GO:0043772">
    <property type="term" value="F:acyl-phosphate glycerol-3-phosphate acyltransferase activity"/>
    <property type="evidence" value="ECO:0007669"/>
    <property type="project" value="UniProtKB-UniRule"/>
</dbReference>
<evidence type="ECO:0000256" key="8">
    <source>
        <dbReference type="ARBA" id="ARBA00023209"/>
    </source>
</evidence>
<comment type="caution">
    <text evidence="10">Lacks conserved residue(s) required for the propagation of feature annotation.</text>
</comment>
<evidence type="ECO:0000256" key="2">
    <source>
        <dbReference type="ARBA" id="ARBA00022516"/>
    </source>
</evidence>
<dbReference type="NCBIfam" id="TIGR00023">
    <property type="entry name" value="glycerol-3-phosphate 1-O-acyltransferase PlsY"/>
    <property type="match status" value="1"/>
</dbReference>
<keyword evidence="5 10" id="KW-1133">Transmembrane helix</keyword>
<comment type="subcellular location">
    <subcellularLocation>
        <location evidence="10">Cell membrane</location>
        <topology evidence="10">Multi-pass membrane protein</topology>
    </subcellularLocation>
</comment>
<dbReference type="EC" id="2.3.1.275" evidence="10"/>
<keyword evidence="8 10" id="KW-0594">Phospholipid biosynthesis</keyword>
<keyword evidence="2 10" id="KW-0444">Lipid biosynthesis</keyword>
<comment type="similarity">
    <text evidence="10">Belongs to the PlsY family.</text>
</comment>
<dbReference type="HAMAP" id="MF_01043">
    <property type="entry name" value="PlsY"/>
    <property type="match status" value="1"/>
</dbReference>
<dbReference type="PANTHER" id="PTHR30309:SF0">
    <property type="entry name" value="GLYCEROL-3-PHOSPHATE ACYLTRANSFERASE-RELATED"/>
    <property type="match status" value="1"/>
</dbReference>
<dbReference type="InterPro" id="IPR003811">
    <property type="entry name" value="G3P_acylTferase_PlsY"/>
</dbReference>
<evidence type="ECO:0000256" key="3">
    <source>
        <dbReference type="ARBA" id="ARBA00022679"/>
    </source>
</evidence>
<keyword evidence="12" id="KW-1185">Reference proteome</keyword>
<evidence type="ECO:0000256" key="10">
    <source>
        <dbReference type="HAMAP-Rule" id="MF_01043"/>
    </source>
</evidence>
<dbReference type="EMBL" id="JAAVXB010000005">
    <property type="protein sequence ID" value="NKF22714.1"/>
    <property type="molecule type" value="Genomic_DNA"/>
</dbReference>
<accession>A0A969WAS7</accession>
<keyword evidence="9 10" id="KW-1208">Phospholipid metabolism</keyword>
<comment type="pathway">
    <text evidence="10">Lipid metabolism; phospholipid metabolism.</text>
</comment>
<evidence type="ECO:0000256" key="7">
    <source>
        <dbReference type="ARBA" id="ARBA00023136"/>
    </source>
</evidence>
<feature type="transmembrane region" description="Helical" evidence="10">
    <location>
        <begin position="129"/>
        <end position="162"/>
    </location>
</feature>
<evidence type="ECO:0000256" key="6">
    <source>
        <dbReference type="ARBA" id="ARBA00023098"/>
    </source>
</evidence>
<dbReference type="PANTHER" id="PTHR30309">
    <property type="entry name" value="INNER MEMBRANE PROTEIN YGIH"/>
    <property type="match status" value="1"/>
</dbReference>
<evidence type="ECO:0000256" key="4">
    <source>
        <dbReference type="ARBA" id="ARBA00022692"/>
    </source>
</evidence>
<comment type="subunit">
    <text evidence="10">Probably interacts with PlsX.</text>
</comment>
<keyword evidence="3 10" id="KW-0808">Transferase</keyword>
<dbReference type="AlphaFoldDB" id="A0A969WAS7"/>
<dbReference type="Proteomes" id="UP000653472">
    <property type="component" value="Unassembled WGS sequence"/>
</dbReference>
<dbReference type="Pfam" id="PF02660">
    <property type="entry name" value="G3P_acyltransf"/>
    <property type="match status" value="1"/>
</dbReference>
<evidence type="ECO:0000256" key="5">
    <source>
        <dbReference type="ARBA" id="ARBA00022989"/>
    </source>
</evidence>
<evidence type="ECO:0000313" key="11">
    <source>
        <dbReference type="EMBL" id="NKF22714.1"/>
    </source>
</evidence>
<keyword evidence="1 10" id="KW-1003">Cell membrane</keyword>
<feature type="transmembrane region" description="Helical" evidence="10">
    <location>
        <begin position="53"/>
        <end position="76"/>
    </location>
</feature>
<dbReference type="GO" id="GO:0005886">
    <property type="term" value="C:plasma membrane"/>
    <property type="evidence" value="ECO:0007669"/>
    <property type="project" value="UniProtKB-SubCell"/>
</dbReference>
<feature type="transmembrane region" description="Helical" evidence="10">
    <location>
        <begin position="168"/>
        <end position="186"/>
    </location>
</feature>
<comment type="catalytic activity">
    <reaction evidence="10">
        <text>an acyl phosphate + sn-glycerol 3-phosphate = a 1-acyl-sn-glycero-3-phosphate + phosphate</text>
        <dbReference type="Rhea" id="RHEA:34075"/>
        <dbReference type="ChEBI" id="CHEBI:43474"/>
        <dbReference type="ChEBI" id="CHEBI:57597"/>
        <dbReference type="ChEBI" id="CHEBI:57970"/>
        <dbReference type="ChEBI" id="CHEBI:59918"/>
        <dbReference type="EC" id="2.3.1.275"/>
    </reaction>
</comment>
<comment type="function">
    <text evidence="10">Catalyzes the transfer of an acyl group from acyl-phosphate (acyl-PO(4)) to glycerol-3-phosphate (G3P) to form lysophosphatidic acid (LPA). This enzyme utilizes acyl-phosphate as fatty acyl donor, but not acyl-CoA or acyl-ACP.</text>
</comment>
<dbReference type="RefSeq" id="WP_168147985.1">
    <property type="nucleotide sequence ID" value="NZ_JAAVXB010000005.1"/>
</dbReference>
<keyword evidence="11" id="KW-0012">Acyltransferase</keyword>
<organism evidence="11 12">
    <name type="scientific">Solimonas marina</name>
    <dbReference type="NCBI Taxonomy" id="2714601"/>
    <lineage>
        <taxon>Bacteria</taxon>
        <taxon>Pseudomonadati</taxon>
        <taxon>Pseudomonadota</taxon>
        <taxon>Gammaproteobacteria</taxon>
        <taxon>Nevskiales</taxon>
        <taxon>Nevskiaceae</taxon>
        <taxon>Solimonas</taxon>
    </lineage>
</organism>
<gene>
    <name evidence="10 11" type="primary">plsY</name>
    <name evidence="11" type="ORF">G7Y82_10320</name>
</gene>
<comment type="caution">
    <text evidence="11">The sequence shown here is derived from an EMBL/GenBank/DDBJ whole genome shotgun (WGS) entry which is preliminary data.</text>
</comment>
<proteinExistence type="inferred from homology"/>
<evidence type="ECO:0000256" key="1">
    <source>
        <dbReference type="ARBA" id="ARBA00022475"/>
    </source>
</evidence>
<keyword evidence="6 10" id="KW-0443">Lipid metabolism</keyword>
<sequence length="215" mass="22594">MLDLIVKTALAYLLGNLMGGQLIGLLRGGIDLRTVGSGNVGATNALRTQGKGFALGVLLIDIAKGVLAVLAIPHLPTLGDVLLTAREQAYWCGVAVAIGHCYPVLYGFRGGKGVATLAGVFGALMSAALVWMLALFVLVILVSGYVSLATLGAALTAIIWVALVHPEGLFSASGGFVLAMAALVAWKHRENIVRLAQGNEHRFEKARIIGRWLQR</sequence>
<dbReference type="SMART" id="SM01207">
    <property type="entry name" value="G3P_acyltransf"/>
    <property type="match status" value="1"/>
</dbReference>
<evidence type="ECO:0000313" key="12">
    <source>
        <dbReference type="Proteomes" id="UP000653472"/>
    </source>
</evidence>
<reference evidence="11" key="1">
    <citation type="submission" date="2020-03" db="EMBL/GenBank/DDBJ databases">
        <title>Solimonas marina sp. nov., isolated from deep seawater of the Pacific Ocean.</title>
        <authorList>
            <person name="Liu X."/>
            <person name="Lai Q."/>
            <person name="Sun F."/>
            <person name="Gai Y."/>
            <person name="Li G."/>
            <person name="Shao Z."/>
        </authorList>
    </citation>
    <scope>NUCLEOTIDE SEQUENCE</scope>
    <source>
        <strain evidence="11">C16B3</strain>
    </source>
</reference>
<dbReference type="GO" id="GO:0008654">
    <property type="term" value="P:phospholipid biosynthetic process"/>
    <property type="evidence" value="ECO:0007669"/>
    <property type="project" value="UniProtKB-UniRule"/>
</dbReference>